<evidence type="ECO:0000313" key="5">
    <source>
        <dbReference type="Proteomes" id="UP000466187"/>
    </source>
</evidence>
<dbReference type="Gene3D" id="3.40.50.300">
    <property type="entry name" value="P-loop containing nucleotide triphosphate hydrolases"/>
    <property type="match status" value="1"/>
</dbReference>
<keyword evidence="1" id="KW-0547">Nucleotide-binding</keyword>
<keyword evidence="2" id="KW-0067">ATP-binding</keyword>
<feature type="domain" description="Orc1-like AAA ATPase" evidence="3">
    <location>
        <begin position="7"/>
        <end position="140"/>
    </location>
</feature>
<sequence>MTSTTVGPSALLIEGEPGIGKTTLWLATLEEAAARGFRVLSTRAAAAESVLAYTALADMLDDVDPRTWADLPAPQLLAVDQVLLRAGSGEVTDQRAVAAAFLAVIERYAETGPLLLAIDDLQWLDLSSVHVIAFAARRLTGPVGILGSVRTEVHDGASAAWLQLPHPEALTRIRLSPLSIRELHSAVSSRLQRPFARPVMGRIHQVSGGNPFYAIELARALDDVERPAKTFLS</sequence>
<proteinExistence type="predicted"/>
<organism evidence="4 5">
    <name type="scientific">Mycolicibacterium gadium</name>
    <name type="common">Mycobacterium gadium</name>
    <dbReference type="NCBI Taxonomy" id="1794"/>
    <lineage>
        <taxon>Bacteria</taxon>
        <taxon>Bacillati</taxon>
        <taxon>Actinomycetota</taxon>
        <taxon>Actinomycetes</taxon>
        <taxon>Mycobacteriales</taxon>
        <taxon>Mycobacteriaceae</taxon>
        <taxon>Mycolicibacterium</taxon>
    </lineage>
</organism>
<reference evidence="4 5" key="1">
    <citation type="journal article" date="2019" name="Emerg. Microbes Infect.">
        <title>Comprehensive subspecies identification of 175 nontuberculous mycobacteria species based on 7547 genomic profiles.</title>
        <authorList>
            <person name="Matsumoto Y."/>
            <person name="Kinjo T."/>
            <person name="Motooka D."/>
            <person name="Nabeya D."/>
            <person name="Jung N."/>
            <person name="Uechi K."/>
            <person name="Horii T."/>
            <person name="Iida T."/>
            <person name="Fujita J."/>
            <person name="Nakamura S."/>
        </authorList>
    </citation>
    <scope>NUCLEOTIDE SEQUENCE [LARGE SCALE GENOMIC DNA]</scope>
    <source>
        <strain evidence="4 5">JCM 12688</strain>
    </source>
</reference>
<dbReference type="Pfam" id="PF13191">
    <property type="entry name" value="AAA_16"/>
    <property type="match status" value="1"/>
</dbReference>
<dbReference type="InterPro" id="IPR027417">
    <property type="entry name" value="P-loop_NTPase"/>
</dbReference>
<gene>
    <name evidence="4" type="ORF">MGAD_52330</name>
</gene>
<evidence type="ECO:0000256" key="2">
    <source>
        <dbReference type="ARBA" id="ARBA00022840"/>
    </source>
</evidence>
<name>A0A7I7WY90_MYCGU</name>
<dbReference type="Proteomes" id="UP000466187">
    <property type="component" value="Chromosome"/>
</dbReference>
<dbReference type="EMBL" id="AP022608">
    <property type="protein sequence ID" value="BBZ20898.1"/>
    <property type="molecule type" value="Genomic_DNA"/>
</dbReference>
<dbReference type="PANTHER" id="PTHR16305">
    <property type="entry name" value="TESTICULAR SOLUBLE ADENYLYL CYCLASE"/>
    <property type="match status" value="1"/>
</dbReference>
<dbReference type="GO" id="GO:0005737">
    <property type="term" value="C:cytoplasm"/>
    <property type="evidence" value="ECO:0007669"/>
    <property type="project" value="TreeGrafter"/>
</dbReference>
<evidence type="ECO:0000313" key="4">
    <source>
        <dbReference type="EMBL" id="BBZ20898.1"/>
    </source>
</evidence>
<dbReference type="SUPFAM" id="SSF52540">
    <property type="entry name" value="P-loop containing nucleoside triphosphate hydrolases"/>
    <property type="match status" value="1"/>
</dbReference>
<dbReference type="AlphaFoldDB" id="A0A7I7WY90"/>
<dbReference type="PANTHER" id="PTHR16305:SF35">
    <property type="entry name" value="TRANSCRIPTIONAL ACTIVATOR DOMAIN"/>
    <property type="match status" value="1"/>
</dbReference>
<dbReference type="InterPro" id="IPR041664">
    <property type="entry name" value="AAA_16"/>
</dbReference>
<evidence type="ECO:0000256" key="1">
    <source>
        <dbReference type="ARBA" id="ARBA00022741"/>
    </source>
</evidence>
<dbReference type="GO" id="GO:0005524">
    <property type="term" value="F:ATP binding"/>
    <property type="evidence" value="ECO:0007669"/>
    <property type="project" value="UniProtKB-KW"/>
</dbReference>
<dbReference type="GO" id="GO:0004016">
    <property type="term" value="F:adenylate cyclase activity"/>
    <property type="evidence" value="ECO:0007669"/>
    <property type="project" value="TreeGrafter"/>
</dbReference>
<protein>
    <recommendedName>
        <fullName evidence="3">Orc1-like AAA ATPase domain-containing protein</fullName>
    </recommendedName>
</protein>
<accession>A0A7I7WY90</accession>
<dbReference type="KEGG" id="mgad:MGAD_52330"/>
<evidence type="ECO:0000259" key="3">
    <source>
        <dbReference type="Pfam" id="PF13191"/>
    </source>
</evidence>